<dbReference type="EMBL" id="JARRAF010000005">
    <property type="protein sequence ID" value="MDK2123476.1"/>
    <property type="molecule type" value="Genomic_DNA"/>
</dbReference>
<dbReference type="InterPro" id="IPR021123">
    <property type="entry name" value="T3SS_needle-like"/>
</dbReference>
<dbReference type="SUPFAM" id="SSF140129">
    <property type="entry name" value="MxiH-like"/>
    <property type="match status" value="1"/>
</dbReference>
<gene>
    <name evidence="1" type="ORF">PZA18_05375</name>
</gene>
<protein>
    <submittedName>
        <fullName evidence="1">EscF/YscF/HrpA family type III secretion system needle major subunit</fullName>
    </submittedName>
</protein>
<sequence length="75" mass="8304">MSLTFDYINSTLNTYVQTRETDLKTQITSLGSNPSTADLLGMQQKIQSWTMMTDMQSTVVKQVADALKGIIQKSG</sequence>
<comment type="caution">
    <text evidence="1">The sequence shown here is derived from an EMBL/GenBank/DDBJ whole genome shotgun (WGS) entry which is preliminary data.</text>
</comment>
<organism evidence="1 2">
    <name type="scientific">Parachitinimonas caeni</name>
    <dbReference type="NCBI Taxonomy" id="3031301"/>
    <lineage>
        <taxon>Bacteria</taxon>
        <taxon>Pseudomonadati</taxon>
        <taxon>Pseudomonadota</taxon>
        <taxon>Betaproteobacteria</taxon>
        <taxon>Neisseriales</taxon>
        <taxon>Chitinibacteraceae</taxon>
        <taxon>Parachitinimonas</taxon>
    </lineage>
</organism>
<proteinExistence type="predicted"/>
<dbReference type="Gene3D" id="1.20.58.90">
    <property type="match status" value="1"/>
</dbReference>
<keyword evidence="2" id="KW-1185">Reference proteome</keyword>
<dbReference type="Pfam" id="PF09392">
    <property type="entry name" value="T3SS_needle_F"/>
    <property type="match status" value="1"/>
</dbReference>
<accession>A0ABT7DTW6</accession>
<dbReference type="RefSeq" id="WP_284099776.1">
    <property type="nucleotide sequence ID" value="NZ_JARRAF010000005.1"/>
</dbReference>
<evidence type="ECO:0000313" key="1">
    <source>
        <dbReference type="EMBL" id="MDK2123476.1"/>
    </source>
</evidence>
<dbReference type="Proteomes" id="UP001172778">
    <property type="component" value="Unassembled WGS sequence"/>
</dbReference>
<name>A0ABT7DTW6_9NEIS</name>
<reference evidence="1" key="1">
    <citation type="submission" date="2023-03" db="EMBL/GenBank/DDBJ databases">
        <title>Chitinimonas shenzhenensis gen. nov., sp. nov., a novel member of family Burkholderiaceae isolated from activated sludge collected in Shen Zhen, China.</title>
        <authorList>
            <person name="Wang X."/>
        </authorList>
    </citation>
    <scope>NUCLEOTIDE SEQUENCE</scope>
    <source>
        <strain evidence="1">DQS-5</strain>
    </source>
</reference>
<evidence type="ECO:0000313" key="2">
    <source>
        <dbReference type="Proteomes" id="UP001172778"/>
    </source>
</evidence>
<dbReference type="InterPro" id="IPR037203">
    <property type="entry name" value="T3SS_needle-like_sf"/>
</dbReference>